<feature type="binding site" evidence="13">
    <location>
        <begin position="92"/>
        <end position="102"/>
    </location>
    <ligand>
        <name>ATP</name>
        <dbReference type="ChEBI" id="CHEBI:30616"/>
    </ligand>
</feature>
<evidence type="ECO:0000259" key="15">
    <source>
        <dbReference type="Pfam" id="PF08544"/>
    </source>
</evidence>
<dbReference type="KEGG" id="actp:B6G06_02070"/>
<dbReference type="Proteomes" id="UP000614239">
    <property type="component" value="Unassembled WGS sequence"/>
</dbReference>
<dbReference type="OrthoDB" id="9769912at2"/>
<evidence type="ECO:0000256" key="7">
    <source>
        <dbReference type="ARBA" id="ARBA00022697"/>
    </source>
</evidence>
<dbReference type="GO" id="GO:0005524">
    <property type="term" value="F:ATP binding"/>
    <property type="evidence" value="ECO:0007669"/>
    <property type="project" value="UniProtKB-UniRule"/>
</dbReference>
<dbReference type="GO" id="GO:0004413">
    <property type="term" value="F:homoserine kinase activity"/>
    <property type="evidence" value="ECO:0007669"/>
    <property type="project" value="UniProtKB-UniRule"/>
</dbReference>
<dbReference type="EC" id="2.7.1.39" evidence="3 13"/>
<dbReference type="UniPathway" id="UPA00050">
    <property type="reaction ID" value="UER00064"/>
</dbReference>
<dbReference type="InterPro" id="IPR013750">
    <property type="entry name" value="GHMP_kinase_C_dom"/>
</dbReference>
<reference evidence="16" key="1">
    <citation type="journal article" date="2014" name="Int. J. Syst. Evol. Microbiol.">
        <title>Complete genome sequence of Corynebacterium casei LMG S-19264T (=DSM 44701T), isolated from a smear-ripened cheese.</title>
        <authorList>
            <consortium name="US DOE Joint Genome Institute (JGI-PGF)"/>
            <person name="Walter F."/>
            <person name="Albersmeier A."/>
            <person name="Kalinowski J."/>
            <person name="Ruckert C."/>
        </authorList>
    </citation>
    <scope>NUCLEOTIDE SEQUENCE</scope>
    <source>
        <strain evidence="16">CGMCC 4.7372</strain>
    </source>
</reference>
<dbReference type="Pfam" id="PF08544">
    <property type="entry name" value="GHMP_kinases_C"/>
    <property type="match status" value="1"/>
</dbReference>
<dbReference type="PANTHER" id="PTHR20861">
    <property type="entry name" value="HOMOSERINE/4-DIPHOSPHOCYTIDYL-2-C-METHYL-D-ERYTHRITOL KINASE"/>
    <property type="match status" value="1"/>
</dbReference>
<evidence type="ECO:0000256" key="4">
    <source>
        <dbReference type="ARBA" id="ARBA00017858"/>
    </source>
</evidence>
<evidence type="ECO:0000256" key="6">
    <source>
        <dbReference type="ARBA" id="ARBA00022679"/>
    </source>
</evidence>
<dbReference type="NCBIfam" id="TIGR00191">
    <property type="entry name" value="thrB"/>
    <property type="match status" value="1"/>
</dbReference>
<comment type="catalytic activity">
    <reaction evidence="11 13">
        <text>L-homoserine + ATP = O-phospho-L-homoserine + ADP + H(+)</text>
        <dbReference type="Rhea" id="RHEA:13985"/>
        <dbReference type="ChEBI" id="CHEBI:15378"/>
        <dbReference type="ChEBI" id="CHEBI:30616"/>
        <dbReference type="ChEBI" id="CHEBI:57476"/>
        <dbReference type="ChEBI" id="CHEBI:57590"/>
        <dbReference type="ChEBI" id="CHEBI:456216"/>
        <dbReference type="EC" id="2.7.1.39"/>
    </reaction>
</comment>
<dbReference type="Gene3D" id="3.30.230.10">
    <property type="match status" value="1"/>
</dbReference>
<dbReference type="InterPro" id="IPR006204">
    <property type="entry name" value="GHMP_kinase_N_dom"/>
</dbReference>
<accession>A0A8H9LF57</accession>
<dbReference type="InterPro" id="IPR014721">
    <property type="entry name" value="Ribsml_uS5_D2-typ_fold_subgr"/>
</dbReference>
<evidence type="ECO:0000313" key="16">
    <source>
        <dbReference type="EMBL" id="GGO98661.1"/>
    </source>
</evidence>
<keyword evidence="7 13" id="KW-0791">Threonine biosynthesis</keyword>
<dbReference type="InterPro" id="IPR036554">
    <property type="entry name" value="GHMP_kinase_C_sf"/>
</dbReference>
<organism evidence="16 17">
    <name type="scientific">Actinomyces gaoshouyii</name>
    <dbReference type="NCBI Taxonomy" id="1960083"/>
    <lineage>
        <taxon>Bacteria</taxon>
        <taxon>Bacillati</taxon>
        <taxon>Actinomycetota</taxon>
        <taxon>Actinomycetes</taxon>
        <taxon>Actinomycetales</taxon>
        <taxon>Actinomycetaceae</taxon>
        <taxon>Actinomyces</taxon>
    </lineage>
</organism>
<name>A0A8H9LF57_9ACTO</name>
<dbReference type="EMBL" id="BMNJ01000004">
    <property type="protein sequence ID" value="GGO98661.1"/>
    <property type="molecule type" value="Genomic_DNA"/>
</dbReference>
<evidence type="ECO:0000256" key="10">
    <source>
        <dbReference type="ARBA" id="ARBA00022840"/>
    </source>
</evidence>
<dbReference type="PANTHER" id="PTHR20861:SF1">
    <property type="entry name" value="HOMOSERINE KINASE"/>
    <property type="match status" value="1"/>
</dbReference>
<evidence type="ECO:0000256" key="8">
    <source>
        <dbReference type="ARBA" id="ARBA00022741"/>
    </source>
</evidence>
<reference evidence="16" key="2">
    <citation type="submission" date="2020-09" db="EMBL/GenBank/DDBJ databases">
        <authorList>
            <person name="Sun Q."/>
            <person name="Zhou Y."/>
        </authorList>
    </citation>
    <scope>NUCLEOTIDE SEQUENCE</scope>
    <source>
        <strain evidence="16">CGMCC 4.7372</strain>
    </source>
</reference>
<dbReference type="GO" id="GO:0005737">
    <property type="term" value="C:cytoplasm"/>
    <property type="evidence" value="ECO:0007669"/>
    <property type="project" value="UniProtKB-SubCell"/>
</dbReference>
<protein>
    <recommendedName>
        <fullName evidence="4 13">Homoserine kinase</fullName>
        <shortName evidence="13">HK</shortName>
        <shortName evidence="13">HSK</shortName>
        <ecNumber evidence="3 13">2.7.1.39</ecNumber>
    </recommendedName>
</protein>
<keyword evidence="13" id="KW-0963">Cytoplasm</keyword>
<evidence type="ECO:0000256" key="5">
    <source>
        <dbReference type="ARBA" id="ARBA00022605"/>
    </source>
</evidence>
<dbReference type="SUPFAM" id="SSF55060">
    <property type="entry name" value="GHMP Kinase, C-terminal domain"/>
    <property type="match status" value="1"/>
</dbReference>
<dbReference type="InterPro" id="IPR020568">
    <property type="entry name" value="Ribosomal_Su5_D2-typ_SF"/>
</dbReference>
<dbReference type="SUPFAM" id="SSF54211">
    <property type="entry name" value="Ribosomal protein S5 domain 2-like"/>
    <property type="match status" value="1"/>
</dbReference>
<evidence type="ECO:0000259" key="14">
    <source>
        <dbReference type="Pfam" id="PF00288"/>
    </source>
</evidence>
<dbReference type="AlphaFoldDB" id="A0A8H9LF57"/>
<keyword evidence="17" id="KW-1185">Reference proteome</keyword>
<evidence type="ECO:0000256" key="13">
    <source>
        <dbReference type="HAMAP-Rule" id="MF_00384"/>
    </source>
</evidence>
<dbReference type="Gene3D" id="3.30.70.890">
    <property type="entry name" value="GHMP kinase, C-terminal domain"/>
    <property type="match status" value="1"/>
</dbReference>
<comment type="function">
    <text evidence="12 13">Catalyzes the ATP-dependent phosphorylation of L-homoserine to L-homoserine phosphate.</text>
</comment>
<evidence type="ECO:0000256" key="12">
    <source>
        <dbReference type="ARBA" id="ARBA00049954"/>
    </source>
</evidence>
<keyword evidence="6 13" id="KW-0808">Transferase</keyword>
<keyword evidence="5 13" id="KW-0028">Amino-acid biosynthesis</keyword>
<keyword evidence="9 13" id="KW-0418">Kinase</keyword>
<dbReference type="PRINTS" id="PR00958">
    <property type="entry name" value="HOMSERKINASE"/>
</dbReference>
<dbReference type="PROSITE" id="PS00627">
    <property type="entry name" value="GHMP_KINASES_ATP"/>
    <property type="match status" value="1"/>
</dbReference>
<feature type="domain" description="GHMP kinase C-terminal" evidence="15">
    <location>
        <begin position="221"/>
        <end position="272"/>
    </location>
</feature>
<comment type="caution">
    <text evidence="16">The sequence shown here is derived from an EMBL/GenBank/DDBJ whole genome shotgun (WGS) entry which is preliminary data.</text>
</comment>
<evidence type="ECO:0000256" key="9">
    <source>
        <dbReference type="ARBA" id="ARBA00022777"/>
    </source>
</evidence>
<dbReference type="GO" id="GO:0009088">
    <property type="term" value="P:threonine biosynthetic process"/>
    <property type="evidence" value="ECO:0007669"/>
    <property type="project" value="UniProtKB-UniRule"/>
</dbReference>
<comment type="similarity">
    <text evidence="2 13">Belongs to the GHMP kinase family. Homoserine kinase subfamily.</text>
</comment>
<evidence type="ECO:0000256" key="2">
    <source>
        <dbReference type="ARBA" id="ARBA00007370"/>
    </source>
</evidence>
<dbReference type="InterPro" id="IPR000870">
    <property type="entry name" value="Homoserine_kinase"/>
</dbReference>
<evidence type="ECO:0000256" key="1">
    <source>
        <dbReference type="ARBA" id="ARBA00005015"/>
    </source>
</evidence>
<keyword evidence="10 13" id="KW-0067">ATP-binding</keyword>
<gene>
    <name evidence="13 16" type="primary">thrB</name>
    <name evidence="16" type="ORF">GCM10011612_14080</name>
</gene>
<evidence type="ECO:0000256" key="11">
    <source>
        <dbReference type="ARBA" id="ARBA00049375"/>
    </source>
</evidence>
<dbReference type="RefSeq" id="WP_080462503.1">
    <property type="nucleotide sequence ID" value="NZ_BMNJ01000004.1"/>
</dbReference>
<dbReference type="PIRSF" id="PIRSF000676">
    <property type="entry name" value="Homoser_kin"/>
    <property type="match status" value="1"/>
</dbReference>
<proteinExistence type="inferred from homology"/>
<comment type="pathway">
    <text evidence="1 13">Amino-acid biosynthesis; L-threonine biosynthesis; L-threonine from L-aspartate: step 4/5.</text>
</comment>
<dbReference type="InterPro" id="IPR006203">
    <property type="entry name" value="GHMP_knse_ATP-bd_CS"/>
</dbReference>
<dbReference type="Pfam" id="PF00288">
    <property type="entry name" value="GHMP_kinases_N"/>
    <property type="match status" value="1"/>
</dbReference>
<evidence type="ECO:0000256" key="3">
    <source>
        <dbReference type="ARBA" id="ARBA00012078"/>
    </source>
</evidence>
<feature type="domain" description="GHMP kinase N-terminal" evidence="14">
    <location>
        <begin position="63"/>
        <end position="147"/>
    </location>
</feature>
<keyword evidence="8 13" id="KW-0547">Nucleotide-binding</keyword>
<dbReference type="HAMAP" id="MF_00384">
    <property type="entry name" value="Homoser_kinase"/>
    <property type="match status" value="1"/>
</dbReference>
<evidence type="ECO:0000313" key="17">
    <source>
        <dbReference type="Proteomes" id="UP000614239"/>
    </source>
</evidence>
<sequence>MRIAHEEARVRVPATTANMGPGFDSFGMAFRFYDEVSVRPIIGVTSVRVEGVGEGVVPTDDDNLVVRALRAGLEAAGAPQAGFEMRCINRIPHGGGLGSSASAAVAGLMLARGLLSDPRALPLDSVFSLATSFEGHPDNVAPAVYGGATVAWIEADGNPRSAPMPVDGSLPVTILVPPPATRLSTEEARRVLPNSVPRADALFNTSRAAVLMLALAGRPDLLMAGTEDRLHQEYRRDVLPGSMAVMDSLREQGYPAVISGAGPTVLVLARLADQTRFTLEQHGWRVLVPGIDTQGARLL</sequence>
<comment type="subcellular location">
    <subcellularLocation>
        <location evidence="13">Cytoplasm</location>
    </subcellularLocation>
</comment>